<dbReference type="InterPro" id="IPR052894">
    <property type="entry name" value="AsmA-related"/>
</dbReference>
<evidence type="ECO:0000256" key="2">
    <source>
        <dbReference type="SAM" id="Phobius"/>
    </source>
</evidence>
<evidence type="ECO:0000256" key="1">
    <source>
        <dbReference type="SAM" id="MobiDB-lite"/>
    </source>
</evidence>
<protein>
    <submittedName>
        <fullName evidence="4">AsmA family protein</fullName>
    </submittedName>
</protein>
<name>A0ABX1N4P2_9RHOO</name>
<gene>
    <name evidence="4" type="ORF">GO608_12895</name>
</gene>
<dbReference type="EMBL" id="WTVH01000025">
    <property type="protein sequence ID" value="NMF94226.1"/>
    <property type="molecule type" value="Genomic_DNA"/>
</dbReference>
<comment type="caution">
    <text evidence="4">The sequence shown here is derived from an EMBL/GenBank/DDBJ whole genome shotgun (WGS) entry which is preliminary data.</text>
</comment>
<keyword evidence="2" id="KW-0812">Transmembrane</keyword>
<dbReference type="PANTHER" id="PTHR30441:SF9">
    <property type="entry name" value="ASMA FAMILY PROTEIN YHJG"/>
    <property type="match status" value="1"/>
</dbReference>
<keyword evidence="2" id="KW-1133">Transmembrane helix</keyword>
<dbReference type="InterPro" id="IPR007844">
    <property type="entry name" value="AsmA"/>
</dbReference>
<evidence type="ECO:0000313" key="4">
    <source>
        <dbReference type="EMBL" id="NMF94226.1"/>
    </source>
</evidence>
<reference evidence="4" key="1">
    <citation type="submission" date="2019-12" db="EMBL/GenBank/DDBJ databases">
        <title>Comparative genomics gives insights into the taxonomy of the Azoarcus-Aromatoleum group and reveals separate origins of nif in the plant-associated Azoarcus and non-plant-associated Aromatoleum sub-groups.</title>
        <authorList>
            <person name="Lafos M."/>
            <person name="Maluk M."/>
            <person name="Batista M."/>
            <person name="Junghare M."/>
            <person name="Carmona M."/>
            <person name="Faoro H."/>
            <person name="Cruz L.M."/>
            <person name="Battistoni F."/>
            <person name="De Souza E."/>
            <person name="Pedrosa F."/>
            <person name="Chen W.-M."/>
            <person name="Poole P.S."/>
            <person name="Dixon R.A."/>
            <person name="James E.K."/>
        </authorList>
    </citation>
    <scope>NUCLEOTIDE SEQUENCE</scope>
    <source>
        <strain evidence="4">U120</strain>
    </source>
</reference>
<dbReference type="Proteomes" id="UP000601990">
    <property type="component" value="Unassembled WGS sequence"/>
</dbReference>
<keyword evidence="5" id="KW-1185">Reference proteome</keyword>
<dbReference type="Pfam" id="PF05170">
    <property type="entry name" value="AsmA"/>
    <property type="match status" value="1"/>
</dbReference>
<feature type="transmembrane region" description="Helical" evidence="2">
    <location>
        <begin position="6"/>
        <end position="28"/>
    </location>
</feature>
<sequence>MKAGGVLKGIGVTVLGLIALLVLAALLFDPNWLRGPIMSQTTEKTGRELVINGDLDIDWGWPVTRLSAAGVTFANPEWAEEPQMFTAENVSVGVSLPQLFRRVVMLPTITLDRADVFLEQHPDGRKNWLLDREQKDEGARVGIGRLALHDGRIRYADPAQKTRIDATLSTTGGGDSGEGQRDGAAGEKPGADAPAGTAAEGGIRFDAKGQYKGLPMNARGTGGPVLALRDEETPYPLDVQARFGDTAVKAEGSITSLLKLTAIDLDLDLRGASIADLYRLIGIALPETPPYRTTGHLIRNGTMWRYENFSGAIGKSDVAGTLQVATGGERPALHGDLAFKLLDFADLGPLVGAKEAPAKSEDAAPDAPAQDGTVLPEIPFRTGRWDTVDADVKLRADRIRRPDALPIDKFVTRLQMQDSVLTLDPLEFGIAGGTLSGTVRMNGQEKPLEAKTKLRVRGLKLAKLFPPSDLAKPTLGELNGQIDLEGRGNSVAGMLGTADGKATLILSEGQISRFMVETLGLHLWDMLQLKLTGDELVEIRCVIADFSVTDGLMKTNALVLDTDIMRIIGSGTVDLGEEKLDLTLESDTKVTTPVALRSPIYIQGTFANPEPSVDTAKVAARGLGAVALGLINPLLALLPLIETGPGLDSDCGKLIREAKNPQRE</sequence>
<feature type="domain" description="AsmA" evidence="3">
    <location>
        <begin position="12"/>
        <end position="557"/>
    </location>
</feature>
<accession>A0ABX1N4P2</accession>
<keyword evidence="2" id="KW-0472">Membrane</keyword>
<dbReference type="RefSeq" id="WP_169199455.1">
    <property type="nucleotide sequence ID" value="NZ_WTVH02000009.1"/>
</dbReference>
<feature type="region of interest" description="Disordered" evidence="1">
    <location>
        <begin position="163"/>
        <end position="202"/>
    </location>
</feature>
<feature type="region of interest" description="Disordered" evidence="1">
    <location>
        <begin position="355"/>
        <end position="375"/>
    </location>
</feature>
<evidence type="ECO:0000259" key="3">
    <source>
        <dbReference type="Pfam" id="PF05170"/>
    </source>
</evidence>
<organism evidence="4 5">
    <name type="scientific">Aromatoleum buckelii</name>
    <dbReference type="NCBI Taxonomy" id="200254"/>
    <lineage>
        <taxon>Bacteria</taxon>
        <taxon>Pseudomonadati</taxon>
        <taxon>Pseudomonadota</taxon>
        <taxon>Betaproteobacteria</taxon>
        <taxon>Rhodocyclales</taxon>
        <taxon>Rhodocyclaceae</taxon>
        <taxon>Aromatoleum</taxon>
    </lineage>
</organism>
<evidence type="ECO:0000313" key="5">
    <source>
        <dbReference type="Proteomes" id="UP000601990"/>
    </source>
</evidence>
<proteinExistence type="predicted"/>
<dbReference type="PANTHER" id="PTHR30441">
    <property type="entry name" value="DUF748 DOMAIN-CONTAINING PROTEIN"/>
    <property type="match status" value="1"/>
</dbReference>